<dbReference type="PANTHER" id="PTHR33154">
    <property type="entry name" value="TRANSCRIPTIONAL REGULATOR, ARSR FAMILY"/>
    <property type="match status" value="1"/>
</dbReference>
<dbReference type="GO" id="GO:0003677">
    <property type="term" value="F:DNA binding"/>
    <property type="evidence" value="ECO:0007669"/>
    <property type="project" value="UniProtKB-KW"/>
</dbReference>
<feature type="non-terminal residue" evidence="5">
    <location>
        <position position="1"/>
    </location>
</feature>
<organism evidence="5">
    <name type="scientific">marine sediment metagenome</name>
    <dbReference type="NCBI Taxonomy" id="412755"/>
    <lineage>
        <taxon>unclassified sequences</taxon>
        <taxon>metagenomes</taxon>
        <taxon>ecological metagenomes</taxon>
    </lineage>
</organism>
<dbReference type="Gene3D" id="1.10.10.10">
    <property type="entry name" value="Winged helix-like DNA-binding domain superfamily/Winged helix DNA-binding domain"/>
    <property type="match status" value="1"/>
</dbReference>
<dbReference type="NCBIfam" id="NF033788">
    <property type="entry name" value="HTH_metalloreg"/>
    <property type="match status" value="1"/>
</dbReference>
<protein>
    <recommendedName>
        <fullName evidence="4">HTH arsR-type domain-containing protein</fullName>
    </recommendedName>
</protein>
<keyword evidence="3" id="KW-0804">Transcription</keyword>
<dbReference type="SUPFAM" id="SSF46785">
    <property type="entry name" value="Winged helix' DNA-binding domain"/>
    <property type="match status" value="1"/>
</dbReference>
<evidence type="ECO:0000256" key="3">
    <source>
        <dbReference type="ARBA" id="ARBA00023163"/>
    </source>
</evidence>
<dbReference type="InterPro" id="IPR051081">
    <property type="entry name" value="HTH_MetalResp_TranReg"/>
</dbReference>
<dbReference type="InterPro" id="IPR001845">
    <property type="entry name" value="HTH_ArsR_DNA-bd_dom"/>
</dbReference>
<accession>X1R8P1</accession>
<dbReference type="InterPro" id="IPR036390">
    <property type="entry name" value="WH_DNA-bd_sf"/>
</dbReference>
<dbReference type="PROSITE" id="PS50987">
    <property type="entry name" value="HTH_ARSR_2"/>
    <property type="match status" value="1"/>
</dbReference>
<comment type="caution">
    <text evidence="5">The sequence shown here is derived from an EMBL/GenBank/DDBJ whole genome shotgun (WGS) entry which is preliminary data.</text>
</comment>
<evidence type="ECO:0000256" key="2">
    <source>
        <dbReference type="ARBA" id="ARBA00023125"/>
    </source>
</evidence>
<dbReference type="AlphaFoldDB" id="X1R8P1"/>
<keyword evidence="1" id="KW-0805">Transcription regulation</keyword>
<keyword evidence="2" id="KW-0238">DNA-binding</keyword>
<dbReference type="CDD" id="cd00090">
    <property type="entry name" value="HTH_ARSR"/>
    <property type="match status" value="1"/>
</dbReference>
<dbReference type="GO" id="GO:0003700">
    <property type="term" value="F:DNA-binding transcription factor activity"/>
    <property type="evidence" value="ECO:0007669"/>
    <property type="project" value="InterPro"/>
</dbReference>
<evidence type="ECO:0000313" key="5">
    <source>
        <dbReference type="EMBL" id="GAI59495.1"/>
    </source>
</evidence>
<reference evidence="5" key="1">
    <citation type="journal article" date="2014" name="Front. Microbiol.">
        <title>High frequency of phylogenetically diverse reductive dehalogenase-homologous genes in deep subseafloor sedimentary metagenomes.</title>
        <authorList>
            <person name="Kawai M."/>
            <person name="Futagami T."/>
            <person name="Toyoda A."/>
            <person name="Takaki Y."/>
            <person name="Nishi S."/>
            <person name="Hori S."/>
            <person name="Arai W."/>
            <person name="Tsubouchi T."/>
            <person name="Morono Y."/>
            <person name="Uchiyama I."/>
            <person name="Ito T."/>
            <person name="Fujiyama A."/>
            <person name="Inagaki F."/>
            <person name="Takami H."/>
        </authorList>
    </citation>
    <scope>NUCLEOTIDE SEQUENCE</scope>
    <source>
        <strain evidence="5">Expedition CK06-06</strain>
    </source>
</reference>
<proteinExistence type="predicted"/>
<dbReference type="Pfam" id="PF01022">
    <property type="entry name" value="HTH_5"/>
    <property type="match status" value="1"/>
</dbReference>
<dbReference type="EMBL" id="BARW01001386">
    <property type="protein sequence ID" value="GAI59495.1"/>
    <property type="molecule type" value="Genomic_DNA"/>
</dbReference>
<name>X1R8P1_9ZZZZ</name>
<dbReference type="PANTHER" id="PTHR33154:SF33">
    <property type="entry name" value="TRANSCRIPTIONAL REPRESSOR SDPR"/>
    <property type="match status" value="1"/>
</dbReference>
<evidence type="ECO:0000259" key="4">
    <source>
        <dbReference type="PROSITE" id="PS50987"/>
    </source>
</evidence>
<dbReference type="SMART" id="SM00418">
    <property type="entry name" value="HTH_ARSR"/>
    <property type="match status" value="1"/>
</dbReference>
<sequence>LDKYFFIDYHNCMMMQINKHLKKEQKGEDRGCCGIPGIPEPRFLKAFSDSTRLRILAHLVEAKEPQMVSEIAKNFPIDVSVVSRHLAILRDEGILLAEKQGKEVYYLVRYEFLSSIFRGFASAIESCCPPKEKTEK</sequence>
<feature type="domain" description="HTH arsR-type" evidence="4">
    <location>
        <begin position="32"/>
        <end position="128"/>
    </location>
</feature>
<dbReference type="InterPro" id="IPR011991">
    <property type="entry name" value="ArsR-like_HTH"/>
</dbReference>
<dbReference type="PRINTS" id="PR00778">
    <property type="entry name" value="HTHARSR"/>
</dbReference>
<gene>
    <name evidence="5" type="ORF">S12H4_04475</name>
</gene>
<evidence type="ECO:0000256" key="1">
    <source>
        <dbReference type="ARBA" id="ARBA00023015"/>
    </source>
</evidence>
<dbReference type="InterPro" id="IPR036388">
    <property type="entry name" value="WH-like_DNA-bd_sf"/>
</dbReference>